<evidence type="ECO:0000313" key="2">
    <source>
        <dbReference type="EMBL" id="QEH31679.1"/>
    </source>
</evidence>
<dbReference type="GO" id="GO:0003677">
    <property type="term" value="F:DNA binding"/>
    <property type="evidence" value="ECO:0007669"/>
    <property type="project" value="InterPro"/>
</dbReference>
<gene>
    <name evidence="2" type="ORF">OJF2_01440</name>
</gene>
<dbReference type="RefSeq" id="WP_148590326.1">
    <property type="nucleotide sequence ID" value="NZ_CP042997.1"/>
</dbReference>
<dbReference type="KEGG" id="agv:OJF2_01440"/>
<dbReference type="AlphaFoldDB" id="A0A5B9VUB3"/>
<name>A0A5B9VUB3_9BACT</name>
<proteinExistence type="predicted"/>
<feature type="domain" description="HTH cro/C1-type" evidence="1">
    <location>
        <begin position="42"/>
        <end position="97"/>
    </location>
</feature>
<reference evidence="2 3" key="1">
    <citation type="submission" date="2019-08" db="EMBL/GenBank/DDBJ databases">
        <title>Deep-cultivation of Planctomycetes and their phenomic and genomic characterization uncovers novel biology.</title>
        <authorList>
            <person name="Wiegand S."/>
            <person name="Jogler M."/>
            <person name="Boedeker C."/>
            <person name="Pinto D."/>
            <person name="Vollmers J."/>
            <person name="Rivas-Marin E."/>
            <person name="Kohn T."/>
            <person name="Peeters S.H."/>
            <person name="Heuer A."/>
            <person name="Rast P."/>
            <person name="Oberbeckmann S."/>
            <person name="Bunk B."/>
            <person name="Jeske O."/>
            <person name="Meyerdierks A."/>
            <person name="Storesund J.E."/>
            <person name="Kallscheuer N."/>
            <person name="Luecker S."/>
            <person name="Lage O.M."/>
            <person name="Pohl T."/>
            <person name="Merkel B.J."/>
            <person name="Hornburger P."/>
            <person name="Mueller R.-W."/>
            <person name="Bruemmer F."/>
            <person name="Labrenz M."/>
            <person name="Spormann A.M."/>
            <person name="Op den Camp H."/>
            <person name="Overmann J."/>
            <person name="Amann R."/>
            <person name="Jetten M.S.M."/>
            <person name="Mascher T."/>
            <person name="Medema M.H."/>
            <person name="Devos D.P."/>
            <person name="Kaster A.-K."/>
            <person name="Ovreas L."/>
            <person name="Rohde M."/>
            <person name="Galperin M.Y."/>
            <person name="Jogler C."/>
        </authorList>
    </citation>
    <scope>NUCLEOTIDE SEQUENCE [LARGE SCALE GENOMIC DNA]</scope>
    <source>
        <strain evidence="2 3">OJF2</strain>
    </source>
</reference>
<dbReference type="InterPro" id="IPR001387">
    <property type="entry name" value="Cro/C1-type_HTH"/>
</dbReference>
<dbReference type="PROSITE" id="PS50943">
    <property type="entry name" value="HTH_CROC1"/>
    <property type="match status" value="1"/>
</dbReference>
<dbReference type="EMBL" id="CP042997">
    <property type="protein sequence ID" value="QEH31679.1"/>
    <property type="molecule type" value="Genomic_DNA"/>
</dbReference>
<organism evidence="2 3">
    <name type="scientific">Aquisphaera giovannonii</name>
    <dbReference type="NCBI Taxonomy" id="406548"/>
    <lineage>
        <taxon>Bacteria</taxon>
        <taxon>Pseudomonadati</taxon>
        <taxon>Planctomycetota</taxon>
        <taxon>Planctomycetia</taxon>
        <taxon>Isosphaerales</taxon>
        <taxon>Isosphaeraceae</taxon>
        <taxon>Aquisphaera</taxon>
    </lineage>
</organism>
<dbReference type="Pfam" id="PF13560">
    <property type="entry name" value="HTH_31"/>
    <property type="match status" value="1"/>
</dbReference>
<sequence length="105" mass="11732">MPRKRRFASPALAHAYEKFVASEEDAAAVEEEMENAEVGRQIYDLRTKAGLTQAKLATLVGTTASVISRLEDADYDGHSLSMLRRIARALNRRVEIRFLPLESSP</sequence>
<keyword evidence="3" id="KW-1185">Reference proteome</keyword>
<dbReference type="SMART" id="SM00530">
    <property type="entry name" value="HTH_XRE"/>
    <property type="match status" value="1"/>
</dbReference>
<dbReference type="SUPFAM" id="SSF47413">
    <property type="entry name" value="lambda repressor-like DNA-binding domains"/>
    <property type="match status" value="1"/>
</dbReference>
<dbReference type="OrthoDB" id="287543at2"/>
<evidence type="ECO:0000313" key="3">
    <source>
        <dbReference type="Proteomes" id="UP000324233"/>
    </source>
</evidence>
<dbReference type="CDD" id="cd00093">
    <property type="entry name" value="HTH_XRE"/>
    <property type="match status" value="1"/>
</dbReference>
<dbReference type="InterPro" id="IPR010982">
    <property type="entry name" value="Lambda_DNA-bd_dom_sf"/>
</dbReference>
<dbReference type="Proteomes" id="UP000324233">
    <property type="component" value="Chromosome"/>
</dbReference>
<protein>
    <submittedName>
        <fullName evidence="2">Helix-turn-helix protein</fullName>
    </submittedName>
</protein>
<evidence type="ECO:0000259" key="1">
    <source>
        <dbReference type="PROSITE" id="PS50943"/>
    </source>
</evidence>
<dbReference type="Gene3D" id="1.10.260.40">
    <property type="entry name" value="lambda repressor-like DNA-binding domains"/>
    <property type="match status" value="1"/>
</dbReference>
<accession>A0A5B9VUB3</accession>